<proteinExistence type="inferred from homology"/>
<dbReference type="InterPro" id="IPR057326">
    <property type="entry name" value="KR_dom"/>
</dbReference>
<reference evidence="4" key="1">
    <citation type="submission" date="2021-11" db="EMBL/GenBank/DDBJ databases">
        <title>Cultivation dependent microbiological survey of springs from the worlds oldest radium mine currently devoted to the extraction of radon-saturated water.</title>
        <authorList>
            <person name="Kapinusova G."/>
            <person name="Smrhova T."/>
            <person name="Strejcek M."/>
            <person name="Suman J."/>
            <person name="Jani K."/>
            <person name="Pajer P."/>
            <person name="Uhlik O."/>
        </authorList>
    </citation>
    <scope>NUCLEOTIDE SEQUENCE [LARGE SCALE GENOMIC DNA]</scope>
    <source>
        <strain evidence="4">J379</strain>
    </source>
</reference>
<dbReference type="SUPFAM" id="SSF51735">
    <property type="entry name" value="NAD(P)-binding Rossmann-fold domains"/>
    <property type="match status" value="1"/>
</dbReference>
<dbReference type="InterPro" id="IPR050259">
    <property type="entry name" value="SDR"/>
</dbReference>
<dbReference type="PANTHER" id="PTHR42879">
    <property type="entry name" value="3-OXOACYL-(ACYL-CARRIER-PROTEIN) REDUCTASE"/>
    <property type="match status" value="1"/>
</dbReference>
<dbReference type="PRINTS" id="PR00081">
    <property type="entry name" value="GDHRDH"/>
</dbReference>
<dbReference type="RefSeq" id="WP_353865528.1">
    <property type="nucleotide sequence ID" value="NZ_CP088295.1"/>
</dbReference>
<sequence>MSALAEKQEAGVAVVTGGTRGIGAAIADALRADGWTVVTIGRTSGDVQADVGSPEDVARAVEEIHEKFGKVLVLVNNAGITRDGLALRMTDSDWGDVVDTNLSGAFGFTRGVMGDMLRARWGRIVNVSSIVATRAQAGQANYIASKAGLLGLTGALAKEIGKRGVTVNAITPGFIETDMTAELDTDKLVEFIPAGRVGKPEEVAAAVRFLCSAEAGYINGATLSVDGGMGA</sequence>
<organism evidence="3 4">
    <name type="scientific">Svornostia abyssi</name>
    <dbReference type="NCBI Taxonomy" id="2898438"/>
    <lineage>
        <taxon>Bacteria</taxon>
        <taxon>Bacillati</taxon>
        <taxon>Actinomycetota</taxon>
        <taxon>Thermoleophilia</taxon>
        <taxon>Solirubrobacterales</taxon>
        <taxon>Baekduiaceae</taxon>
        <taxon>Svornostia</taxon>
    </lineage>
</organism>
<dbReference type="Pfam" id="PF13561">
    <property type="entry name" value="adh_short_C2"/>
    <property type="match status" value="1"/>
</dbReference>
<dbReference type="PRINTS" id="PR00080">
    <property type="entry name" value="SDRFAMILY"/>
</dbReference>
<evidence type="ECO:0000259" key="2">
    <source>
        <dbReference type="SMART" id="SM00822"/>
    </source>
</evidence>
<feature type="domain" description="Ketoreductase" evidence="2">
    <location>
        <begin position="11"/>
        <end position="173"/>
    </location>
</feature>
<gene>
    <name evidence="3" type="ORF">LRS13_05885</name>
</gene>
<dbReference type="EMBL" id="CP088295">
    <property type="protein sequence ID" value="UUY05059.1"/>
    <property type="molecule type" value="Genomic_DNA"/>
</dbReference>
<keyword evidence="4" id="KW-1185">Reference proteome</keyword>
<dbReference type="InterPro" id="IPR036291">
    <property type="entry name" value="NAD(P)-bd_dom_sf"/>
</dbReference>
<dbReference type="Proteomes" id="UP001058860">
    <property type="component" value="Chromosome"/>
</dbReference>
<evidence type="ECO:0000313" key="3">
    <source>
        <dbReference type="EMBL" id="UUY05059.1"/>
    </source>
</evidence>
<name>A0ABY5PKC1_9ACTN</name>
<comment type="similarity">
    <text evidence="1">Belongs to the short-chain dehydrogenases/reductases (SDR) family.</text>
</comment>
<evidence type="ECO:0000256" key="1">
    <source>
        <dbReference type="ARBA" id="ARBA00006484"/>
    </source>
</evidence>
<dbReference type="PANTHER" id="PTHR42879:SF2">
    <property type="entry name" value="3-OXOACYL-[ACYL-CARRIER-PROTEIN] REDUCTASE FABG"/>
    <property type="match status" value="1"/>
</dbReference>
<accession>A0ABY5PKC1</accession>
<dbReference type="Gene3D" id="3.40.50.720">
    <property type="entry name" value="NAD(P)-binding Rossmann-like Domain"/>
    <property type="match status" value="1"/>
</dbReference>
<dbReference type="SMART" id="SM00822">
    <property type="entry name" value="PKS_KR"/>
    <property type="match status" value="1"/>
</dbReference>
<protein>
    <submittedName>
        <fullName evidence="3">SDR family oxidoreductase</fullName>
    </submittedName>
</protein>
<evidence type="ECO:0000313" key="4">
    <source>
        <dbReference type="Proteomes" id="UP001058860"/>
    </source>
</evidence>
<dbReference type="InterPro" id="IPR002347">
    <property type="entry name" value="SDR_fam"/>
</dbReference>